<evidence type="ECO:0000256" key="1">
    <source>
        <dbReference type="ARBA" id="ARBA00006484"/>
    </source>
</evidence>
<evidence type="ECO:0000313" key="3">
    <source>
        <dbReference type="EMBL" id="MDC0717708.1"/>
    </source>
</evidence>
<reference evidence="3 4" key="1">
    <citation type="submission" date="2022-11" db="EMBL/GenBank/DDBJ databases">
        <title>Minimal conservation of predation-associated metabolite biosynthetic gene clusters underscores biosynthetic potential of Myxococcota including descriptions for ten novel species: Archangium lansinium sp. nov., Myxococcus landrumus sp. nov., Nannocystis bai.</title>
        <authorList>
            <person name="Ahearne A."/>
            <person name="Stevens C."/>
            <person name="Dowd S."/>
        </authorList>
    </citation>
    <scope>NUCLEOTIDE SEQUENCE [LARGE SCALE GENOMIC DNA]</scope>
    <source>
        <strain evidence="3 4">BB15-2</strain>
    </source>
</reference>
<dbReference type="PRINTS" id="PR00080">
    <property type="entry name" value="SDRFAMILY"/>
</dbReference>
<keyword evidence="2" id="KW-0560">Oxidoreductase</keyword>
<dbReference type="SUPFAM" id="SSF51735">
    <property type="entry name" value="NAD(P)-binding Rossmann-fold domains"/>
    <property type="match status" value="1"/>
</dbReference>
<dbReference type="EMBL" id="JAQNDL010000001">
    <property type="protein sequence ID" value="MDC0717708.1"/>
    <property type="molecule type" value="Genomic_DNA"/>
</dbReference>
<comment type="similarity">
    <text evidence="1">Belongs to the short-chain dehydrogenases/reductases (SDR) family.</text>
</comment>
<dbReference type="PANTHER" id="PTHR43639">
    <property type="entry name" value="OXIDOREDUCTASE, SHORT-CHAIN DEHYDROGENASE/REDUCTASE FAMILY (AFU_ORTHOLOGUE AFUA_5G02870)"/>
    <property type="match status" value="1"/>
</dbReference>
<dbReference type="InterPro" id="IPR002347">
    <property type="entry name" value="SDR_fam"/>
</dbReference>
<dbReference type="Pfam" id="PF13561">
    <property type="entry name" value="adh_short_C2"/>
    <property type="match status" value="1"/>
</dbReference>
<evidence type="ECO:0000313" key="4">
    <source>
        <dbReference type="Proteomes" id="UP001221686"/>
    </source>
</evidence>
<evidence type="ECO:0000256" key="2">
    <source>
        <dbReference type="ARBA" id="ARBA00023002"/>
    </source>
</evidence>
<name>A0ABT5DY93_9BACT</name>
<proteinExistence type="inferred from homology"/>
<accession>A0ABT5DY93</accession>
<dbReference type="Gene3D" id="3.40.50.720">
    <property type="entry name" value="NAD(P)-binding Rossmann-like Domain"/>
    <property type="match status" value="1"/>
</dbReference>
<comment type="caution">
    <text evidence="3">The sequence shown here is derived from an EMBL/GenBank/DDBJ whole genome shotgun (WGS) entry which is preliminary data.</text>
</comment>
<dbReference type="Proteomes" id="UP001221686">
    <property type="component" value="Unassembled WGS sequence"/>
</dbReference>
<organism evidence="3 4">
    <name type="scientific">Nannocystis bainbridge</name>
    <dbReference type="NCBI Taxonomy" id="2995303"/>
    <lineage>
        <taxon>Bacteria</taxon>
        <taxon>Pseudomonadati</taxon>
        <taxon>Myxococcota</taxon>
        <taxon>Polyangia</taxon>
        <taxon>Nannocystales</taxon>
        <taxon>Nannocystaceae</taxon>
        <taxon>Nannocystis</taxon>
    </lineage>
</organism>
<gene>
    <name evidence="3" type="ORF">POL25_12450</name>
</gene>
<dbReference type="InterPro" id="IPR036291">
    <property type="entry name" value="NAD(P)-bd_dom_sf"/>
</dbReference>
<dbReference type="PANTHER" id="PTHR43639:SF1">
    <property type="entry name" value="SHORT-CHAIN DEHYDROGENASE_REDUCTASE FAMILY PROTEIN"/>
    <property type="match status" value="1"/>
</dbReference>
<protein>
    <submittedName>
        <fullName evidence="3">SDR family oxidoreductase</fullName>
    </submittedName>
</protein>
<keyword evidence="4" id="KW-1185">Reference proteome</keyword>
<sequence>MEHSEQVAPIALVTGGAVRVGRAITSTLARAGYRVWLHYHSSKTAADALGEALGSGCVGTIQADLAAESARKGLAARVLDPAGPAGGRLDLLVNSAASFERGEFAARDDDDLRRVLEVNLVAPVSLTRAVAPALTAARGAVVNILDVAAMQPWPGYLDHCTAKAGLLMATKALAVELAPAVRVNGVAPGTVVWPEADPRFAEGSEIRARIVRAIPLGRIGTPDDVAETVLFLARSAFVSGQIIAVDGGRTAAGGVAGG</sequence>
<dbReference type="PRINTS" id="PR00081">
    <property type="entry name" value="GDHRDH"/>
</dbReference>
<dbReference type="RefSeq" id="WP_272086192.1">
    <property type="nucleotide sequence ID" value="NZ_JAQNDL010000001.1"/>
</dbReference>